<feature type="region of interest" description="Disordered" evidence="1">
    <location>
        <begin position="680"/>
        <end position="705"/>
    </location>
</feature>
<proteinExistence type="predicted"/>
<keyword evidence="3" id="KW-1185">Reference proteome</keyword>
<dbReference type="SUPFAM" id="SSF52540">
    <property type="entry name" value="P-loop containing nucleoside triphosphate hydrolases"/>
    <property type="match status" value="1"/>
</dbReference>
<sequence>MALSKEDAAAIALCKQRVPEWYPNLYGQAYFVPPVYMNKTQHDKVMMARHEVYVQVPQSQESDIRDDTANNTVLKCIQQLSQNQVMVVVSQLEFRNILKSLTKKAKNKDGDFDTLIIHRRYGVLACEIKSVGINFDTIQKSEKDKKTIIEQKVNQAVTQLEKSRGELQRKVSHHPNPPKIRTTLMVPHIPRDQLRQVLLLNLNLQKRLRRCLNIDEKVDPVPLCLTSDDVVDPTRWWQQCVERDGPDPSMTDDVYLDLVARFVGPETTITVPCSSVPALAHCSDLRTPGEGVAETANRFAPALILLHPNQLQVCQQEFQEPLVYLCGPPGTGKTLILILRAITWIKEKHKPVHVVSTREGNIAVSHMINQQLKEMAKQTGIQGPEGTAGQAENPWVRLHIFDLPIYTKASVEELAKSEPEGELFIIVDEACDVFSSNTNEKNFTEFCTQLQARVGKGLHLWAAGMYHKLKPPNFKEVVLKTALRTPPSITCRVMEHRAIGPDKDVHGYEESSVPLPACGPEPEEVFHQGREHEGVKEPYDCEACGQKVADILNTLDVGKPGRALGKNPQPPRYRDVFLLTWDPYFHDKTTGKKAREASGLIRGLRQAKFPVTVLETGDADAAGAVATMSGPDEIVAAGSRFVQGLERKIVVCVETAQPVYFDLDWARLCSMSRSTSKLIHVKPPGSRSYQQQPAVVDPKTSGEVQ</sequence>
<evidence type="ECO:0000313" key="3">
    <source>
        <dbReference type="Proteomes" id="UP001374579"/>
    </source>
</evidence>
<comment type="caution">
    <text evidence="2">The sequence shown here is derived from an EMBL/GenBank/DDBJ whole genome shotgun (WGS) entry which is preliminary data.</text>
</comment>
<evidence type="ECO:0000313" key="2">
    <source>
        <dbReference type="EMBL" id="KAK7096075.1"/>
    </source>
</evidence>
<dbReference type="AlphaFoldDB" id="A0AAN9AZ88"/>
<name>A0AAN9AZ88_9CAEN</name>
<organism evidence="2 3">
    <name type="scientific">Littorina saxatilis</name>
    <dbReference type="NCBI Taxonomy" id="31220"/>
    <lineage>
        <taxon>Eukaryota</taxon>
        <taxon>Metazoa</taxon>
        <taxon>Spiralia</taxon>
        <taxon>Lophotrochozoa</taxon>
        <taxon>Mollusca</taxon>
        <taxon>Gastropoda</taxon>
        <taxon>Caenogastropoda</taxon>
        <taxon>Littorinimorpha</taxon>
        <taxon>Littorinoidea</taxon>
        <taxon>Littorinidae</taxon>
        <taxon>Littorina</taxon>
    </lineage>
</organism>
<accession>A0AAN9AZ88</accession>
<dbReference type="InterPro" id="IPR027417">
    <property type="entry name" value="P-loop_NTPase"/>
</dbReference>
<reference evidence="2 3" key="1">
    <citation type="submission" date="2024-02" db="EMBL/GenBank/DDBJ databases">
        <title>Chromosome-scale genome assembly of the rough periwinkle Littorina saxatilis.</title>
        <authorList>
            <person name="De Jode A."/>
            <person name="Faria R."/>
            <person name="Formenti G."/>
            <person name="Sims Y."/>
            <person name="Smith T.P."/>
            <person name="Tracey A."/>
            <person name="Wood J.M.D."/>
            <person name="Zagrodzka Z.B."/>
            <person name="Johannesson K."/>
            <person name="Butlin R.K."/>
            <person name="Leder E.H."/>
        </authorList>
    </citation>
    <scope>NUCLEOTIDE SEQUENCE [LARGE SCALE GENOMIC DNA]</scope>
    <source>
        <strain evidence="2">Snail1</strain>
        <tissue evidence="2">Muscle</tissue>
    </source>
</reference>
<dbReference type="EMBL" id="JBAMIC010000014">
    <property type="protein sequence ID" value="KAK7096075.1"/>
    <property type="molecule type" value="Genomic_DNA"/>
</dbReference>
<evidence type="ECO:0000256" key="1">
    <source>
        <dbReference type="SAM" id="MobiDB-lite"/>
    </source>
</evidence>
<dbReference type="Proteomes" id="UP001374579">
    <property type="component" value="Unassembled WGS sequence"/>
</dbReference>
<dbReference type="Gene3D" id="3.40.50.300">
    <property type="entry name" value="P-loop containing nucleotide triphosphate hydrolases"/>
    <property type="match status" value="1"/>
</dbReference>
<protein>
    <submittedName>
        <fullName evidence="2">Uncharacterized protein</fullName>
    </submittedName>
</protein>
<gene>
    <name evidence="2" type="ORF">V1264_005420</name>
</gene>